<feature type="region of interest" description="Disordered" evidence="1">
    <location>
        <begin position="20"/>
        <end position="43"/>
    </location>
</feature>
<dbReference type="PANTHER" id="PTHR12722:SF0">
    <property type="entry name" value="PROTEIN FAM50A"/>
    <property type="match status" value="1"/>
</dbReference>
<evidence type="ECO:0000313" key="3">
    <source>
        <dbReference type="EMBL" id="KAL1406261.1"/>
    </source>
</evidence>
<organism evidence="3 4">
    <name type="scientific">Vanrija albida</name>
    <dbReference type="NCBI Taxonomy" id="181172"/>
    <lineage>
        <taxon>Eukaryota</taxon>
        <taxon>Fungi</taxon>
        <taxon>Dikarya</taxon>
        <taxon>Basidiomycota</taxon>
        <taxon>Agaricomycotina</taxon>
        <taxon>Tremellomycetes</taxon>
        <taxon>Trichosporonales</taxon>
        <taxon>Trichosporonaceae</taxon>
        <taxon>Vanrija</taxon>
    </lineage>
</organism>
<dbReference type="Proteomes" id="UP001565368">
    <property type="component" value="Unassembled WGS sequence"/>
</dbReference>
<dbReference type="RefSeq" id="XP_069206205.1">
    <property type="nucleotide sequence ID" value="XM_069356364.1"/>
</dbReference>
<feature type="compositionally biased region" description="Basic residues" evidence="1">
    <location>
        <begin position="95"/>
        <end position="107"/>
    </location>
</feature>
<feature type="compositionally biased region" description="Basic and acidic residues" evidence="1">
    <location>
        <begin position="70"/>
        <end position="83"/>
    </location>
</feature>
<feature type="domain" description="FAM50A/XAP5 C-terminal" evidence="2">
    <location>
        <begin position="185"/>
        <end position="320"/>
    </location>
</feature>
<evidence type="ECO:0000256" key="1">
    <source>
        <dbReference type="SAM" id="MobiDB-lite"/>
    </source>
</evidence>
<evidence type="ECO:0000259" key="2">
    <source>
        <dbReference type="Pfam" id="PF04921"/>
    </source>
</evidence>
<feature type="compositionally biased region" description="Basic and acidic residues" evidence="1">
    <location>
        <begin position="126"/>
        <end position="139"/>
    </location>
</feature>
<name>A0ABR3PV93_9TREE</name>
<dbReference type="Pfam" id="PF04921">
    <property type="entry name" value="XAP5"/>
    <property type="match status" value="1"/>
</dbReference>
<dbReference type="EMBL" id="JBBXJM010000006">
    <property type="protein sequence ID" value="KAL1406261.1"/>
    <property type="molecule type" value="Genomic_DNA"/>
</dbReference>
<proteinExistence type="predicted"/>
<reference evidence="3 4" key="1">
    <citation type="submission" date="2023-08" db="EMBL/GenBank/DDBJ databases">
        <title>Annotated Genome Sequence of Vanrija albida AlHP1.</title>
        <authorList>
            <person name="Herzog R."/>
        </authorList>
    </citation>
    <scope>NUCLEOTIDE SEQUENCE [LARGE SCALE GENOMIC DNA]</scope>
    <source>
        <strain evidence="3 4">AlHP1</strain>
    </source>
</reference>
<dbReference type="PANTHER" id="PTHR12722">
    <property type="entry name" value="XAP-5 PROTEIN-RELATED"/>
    <property type="match status" value="1"/>
</dbReference>
<gene>
    <name evidence="3" type="ORF">Q8F55_007957</name>
</gene>
<evidence type="ECO:0000313" key="4">
    <source>
        <dbReference type="Proteomes" id="UP001565368"/>
    </source>
</evidence>
<dbReference type="InterPro" id="IPR007005">
    <property type="entry name" value="XAP5"/>
</dbReference>
<protein>
    <recommendedName>
        <fullName evidence="2">FAM50A/XAP5 C-terminal domain-containing protein</fullName>
    </recommendedName>
</protein>
<keyword evidence="4" id="KW-1185">Reference proteome</keyword>
<dbReference type="GeneID" id="95989000"/>
<feature type="region of interest" description="Disordered" evidence="1">
    <location>
        <begin position="70"/>
        <end position="157"/>
    </location>
</feature>
<comment type="caution">
    <text evidence="3">The sequence shown here is derived from an EMBL/GenBank/DDBJ whole genome shotgun (WGS) entry which is preliminary data.</text>
</comment>
<accession>A0ABR3PV93</accession>
<dbReference type="InterPro" id="IPR048337">
    <property type="entry name" value="FAM50A/XAP5_C"/>
</dbReference>
<sequence>MVAGPPEESLPTLFYTKQREREAAEHQRQKEALLKDSQKDHTASRFTTVAEAIDERLKTSTIGLVTLEDFQKTRDELEEEQRRISAKTAAERLQNAKKAKRDKKKERAKLSFAMDEEEDEGASSAGDKRSREALEDPAAKKKKLSKNPDVDTSFLPDRVREAKEMEEREELRKVWLEEQGRIKDEDIEITYSYWDGSGHRKVVDCKKGDSIAAFLGKCRTQIPELRGMSIDNLMYIKEDLIIPHHYTFYDFIINKARGKSGPLFNFDVHDDVRLLADATKEKDESHAGKVVERSWYNRHKHIFPASRWEVYDPDKDYGTYKIA</sequence>